<feature type="region of interest" description="Disordered" evidence="1">
    <location>
        <begin position="855"/>
        <end position="883"/>
    </location>
</feature>
<evidence type="ECO:0000313" key="3">
    <source>
        <dbReference type="Proteomes" id="UP001159363"/>
    </source>
</evidence>
<feature type="region of interest" description="Disordered" evidence="1">
    <location>
        <begin position="1455"/>
        <end position="1476"/>
    </location>
</feature>
<gene>
    <name evidence="2" type="ORF">PR048_024220</name>
</gene>
<keyword evidence="3" id="KW-1185">Reference proteome</keyword>
<feature type="region of interest" description="Disordered" evidence="1">
    <location>
        <begin position="1"/>
        <end position="47"/>
    </location>
</feature>
<feature type="region of interest" description="Disordered" evidence="1">
    <location>
        <begin position="1676"/>
        <end position="1706"/>
    </location>
</feature>
<feature type="compositionally biased region" description="Basic and acidic residues" evidence="1">
    <location>
        <begin position="2255"/>
        <end position="2264"/>
    </location>
</feature>
<organism evidence="2 3">
    <name type="scientific">Dryococelus australis</name>
    <dbReference type="NCBI Taxonomy" id="614101"/>
    <lineage>
        <taxon>Eukaryota</taxon>
        <taxon>Metazoa</taxon>
        <taxon>Ecdysozoa</taxon>
        <taxon>Arthropoda</taxon>
        <taxon>Hexapoda</taxon>
        <taxon>Insecta</taxon>
        <taxon>Pterygota</taxon>
        <taxon>Neoptera</taxon>
        <taxon>Polyneoptera</taxon>
        <taxon>Phasmatodea</taxon>
        <taxon>Verophasmatodea</taxon>
        <taxon>Anareolatae</taxon>
        <taxon>Phasmatidae</taxon>
        <taxon>Eurycanthinae</taxon>
        <taxon>Dryococelus</taxon>
    </lineage>
</organism>
<comment type="caution">
    <text evidence="2">The sequence shown here is derived from an EMBL/GenBank/DDBJ whole genome shotgun (WGS) entry which is preliminary data.</text>
</comment>
<feature type="region of interest" description="Disordered" evidence="1">
    <location>
        <begin position="1226"/>
        <end position="1252"/>
    </location>
</feature>
<feature type="compositionally biased region" description="Basic and acidic residues" evidence="1">
    <location>
        <begin position="1091"/>
        <end position="1103"/>
    </location>
</feature>
<feature type="region of interest" description="Disordered" evidence="1">
    <location>
        <begin position="1519"/>
        <end position="1555"/>
    </location>
</feature>
<feature type="region of interest" description="Disordered" evidence="1">
    <location>
        <begin position="1400"/>
        <end position="1419"/>
    </location>
</feature>
<feature type="compositionally biased region" description="Basic and acidic residues" evidence="1">
    <location>
        <begin position="1639"/>
        <end position="1648"/>
    </location>
</feature>
<evidence type="ECO:0000313" key="2">
    <source>
        <dbReference type="EMBL" id="KAJ8873404.1"/>
    </source>
</evidence>
<accession>A0ABQ9GN23</accession>
<feature type="region of interest" description="Disordered" evidence="1">
    <location>
        <begin position="1290"/>
        <end position="1319"/>
    </location>
</feature>
<feature type="region of interest" description="Disordered" evidence="1">
    <location>
        <begin position="1634"/>
        <end position="1654"/>
    </location>
</feature>
<protein>
    <submittedName>
        <fullName evidence="2">Uncharacterized protein</fullName>
    </submittedName>
</protein>
<feature type="compositionally biased region" description="Polar residues" evidence="1">
    <location>
        <begin position="1528"/>
        <end position="1548"/>
    </location>
</feature>
<feature type="compositionally biased region" description="Basic and acidic residues" evidence="1">
    <location>
        <begin position="1400"/>
        <end position="1410"/>
    </location>
</feature>
<feature type="region of interest" description="Disordered" evidence="1">
    <location>
        <begin position="2254"/>
        <end position="2301"/>
    </location>
</feature>
<name>A0ABQ9GN23_9NEOP</name>
<evidence type="ECO:0000256" key="1">
    <source>
        <dbReference type="SAM" id="MobiDB-lite"/>
    </source>
</evidence>
<feature type="region of interest" description="Disordered" evidence="1">
    <location>
        <begin position="1078"/>
        <end position="1103"/>
    </location>
</feature>
<feature type="region of interest" description="Disordered" evidence="1">
    <location>
        <begin position="780"/>
        <end position="806"/>
    </location>
</feature>
<reference evidence="2 3" key="1">
    <citation type="submission" date="2023-02" db="EMBL/GenBank/DDBJ databases">
        <title>LHISI_Scaffold_Assembly.</title>
        <authorList>
            <person name="Stuart O.P."/>
            <person name="Cleave R."/>
            <person name="Magrath M.J.L."/>
            <person name="Mikheyev A.S."/>
        </authorList>
    </citation>
    <scope>NUCLEOTIDE SEQUENCE [LARGE SCALE GENOMIC DNA]</scope>
    <source>
        <strain evidence="2">Daus_M_001</strain>
        <tissue evidence="2">Leg muscle</tissue>
    </source>
</reference>
<sequence>MNMSDSQRNCADIWRPQRRRTDGNKDGMQWRGKREHPDRTSRPVEPSSPWCEERHVPLCCGGRRALFTTVLSSLGEGRSYHHQVEPRGFRTPRENLPPVEPSSPWCEERHVPLCCGGRRALFTTVLSSLGEGRSYHHQVEPRGFITPRENLPPVEPSSPWCEERHVPLCCGGRRALFTTVLSSLGEGRSYHHQVEPRGFITPRENLPPVEPSSPWCEERHAKDGPTTIKSNHVVSEHPERTSGPVEPSSPWCEAKAMSHCEGRSYHHQVEPRGFITPRENLPPVEPSSPWCEERHVPLCCGGRRALFTTVLSSLGEGRSYHHQVEPRGFRTPRENLWASQWNSSPWCEESMSMCCGGRRPVYYGVVSLGGTVLPHQVEPRGFEHQREPPASGTQFAVCRKACPTVLRRRRPCLLRCCLTRRGRSTTIKSNHVVSEHQRELRSGTQFAVVRGTSYHHQVEPVVSEHPERTPASGTSSPWCEEGMSHCAAAAGGLVYYGVVSLARDGLPHQVEPRGFRTPERTRQWNPVRRGVKKGMSHCAAAAAGLVYYSNHVVSEHQREPPASGPSSPWCEGKACPLCCGGRRALLLRFVSLGEDGPTTIKSNPGFKHPERTPASGTQFAWCEESMSHCAAAAAALFTTVCLTRQDGPPHQSNTKHVPLCCGGRRLLYGVVSLGEDVLPPSSRTTWFQNTQENSRQWNPVAWCEEHVPLCCAAGALFLRCVSRRGRSYHIKSNHVFQNTRENSRQWNPVRRGVKKGMSRAAAQAGLVYYVLSSLGEDGPTTIKSNHVSDTRENSPVEPSSPGVRKHARTVLPHNRHCSNRETPQEPVRVCEKHVHFCGQGCSLFSLADVLHHQRTRFQTQRDLPPGTRPGGRSTPGQFDPGELAMDPPVWRSCPLCARQALFIRVSHRRAVYHHQVDRLNQRELAWNPVAWCEEASRAARQAVSVCLQARTDGPTTIKSNHVVSEHPERISRPVEPSSPWCEAKAMSHCAAVAGGPCFYGVVLTRRRTVLPPSSRTTWFQNTQREPPGQWNPVRRGVKKGMSHCVDGPTTIKSNHVVSEHPERTSRQWNPVRRGVMKGMDGPTTIKSNHVVSEHPERTSRPVEPVRRGCKKACPTCCGGGALFTRFVVTGETVLPPSSRTTWFLNTQREPRPVEPSSPWCEGQASHCAAAAGGPLFTTVTPERISRPVEPSFDRGVKESHVPLCCGGRRGLFTTVLSSLGRTVLPPSSSNHVVSGTPRENLPPVEPSSPGVKKGMSHCAAAAGGPCLLRLSSLGEDGPTTINRNHVVSEHPERTSGQWNPVRRGVKKGMRGTVLPPSSRTTWFQNTQENSGQWNPVRRGVSESHVHCAAAAGGPCLLRVVSLAKDGPTTIKSTTWFQNTQREPPASGTQFAVAGRSYHHQVEPRGFRTPRENLPPVNPVRRGVRKACPTVLRRQAGLVYYGVVFTGEGRSYHHQVEPRGFRTPKRTSRSGTSSPWCEERHVPRAAAAGPCLLRVSSLARTVHHHQSNHVFQNTRENLPPVEPARTVLPPSSRTTCFRTPERTSASEPSSRGVKKACPTVLRRRRPCYSVLSSLGEDGPTTIKSNHVFQNTQREPPPVNPVRRGVKKACPTVLRRQAGLVYYVCSLGEDGPTTIKSNHVVSEHPERTSRPVEPSSPCVKKACPTVLRRQAGLVYYEHPEEPPASEPSSPWCEESHDGPTPSSNHGFRTEELRSEPFAVCKKRPTVLRGSACLLVLSTSRTVLPPSVNHFAVCKKACPTVLRAGGLVYYGVVLTSEDVLPHQVEPRFQNPRENLPPVNPVRLVETVLPPSVEPRFRTPRRTSASGTQFAVCEESMSHCAAAAGGLFTTGCLTSRTVLPPSSRTTWFQNTQENLPPVEPSRRGVKKGMSHCEGRSYTIKRTTWFQNTQRELRQWNPVRRGVKKHVPLCCGGRRALFTTCCLTGEDGPPPSSRTTWFQNTQENSAVEPSSPWCEEACPTVLRGALFTTVLSHRQGRSTTIKSNHVVSNTQKNLPSGTQFAVVEERHVPLAARQAGLVTTNTRENLPPVEPSSPWCEESMSHCAAAAGGLVYYGVVSLARDGPTTISRTTWFQTPRENPRQWNPVRRGVKKACPTVLRRQAALLLRCCLTSEGRSYTIKSTTWFRTPERTPASEPSRCKKIHCSGAPCYYGAHRQTVHHHQSNHVVSEHPKNSRMEPSSPCVKRSQPTVLRRRRLVTTVCLTARTVHTISQPVFRTPKNSPSEPVAVQDGPTTIKSNHVVSEHPERTSRPVEPSSPWCEERHARDGPTTIKSNHVVSEHPERTSRQWNPVRRGVKKGMSHCAAAAGGPCFTTVLSFTRRGRSYHHQVEPRGFRTPRENLPASGTQFAVAGLVYYGVVLTRRRTVLPPSSRTTWFQNTQREPPGQWNPVRRGVKKGMSHCAAAAGGPCLLRCCPSLGEGRSYHHQVEPRGFRTPRENSRPVEPSSPWCEAKAMSHCAAAAGGPCLLRTPRENLPGQWNPVRRGVKKGMSHCAAAAGGLVYYGVVLTRRRTVLPPSSRTTWFQNTQREPPASGTQFAVARDGPTTIKSNHVVSEHPERTSRQWNPVRRGVKRKACPTVLRRQACLVYYGVVLTRRRTVLPPSSRTTWFQNTQREPPASGTQFAVARDGPTTIKSNHVVSEHPERTSRPVEPSSPWCEERHVPLCCGGRRALFTTVLSSLGEGRSYHHQVEPRGFRTPRENLPSVEPSSPWCEESHVPLCCGGSRALFTTVLSSLGEGQSYHHQVEPRGFRTPRENLPSVEPSSPWCEERHVPLCCGGRRALFTTNTQHFLSVRTPLCSMLIDCKLPYILLTYVCTERGVAVANIRRTLIREVVSSIRDPAILRDRHAATRQREVCIWKICELGEDTPFSSFPLSRARIPWRKGWKHSAVEGYHSHSTKFLHQDLLLEVVVKRWRQYQVPPPRLTPWRSVNTLETVPSYSTKTDSLAHKLFDGSPLHVQFDWLPQLKLWHRLSPRKESTRTEPVNQPLWAASLSSTPPPPTLVIIRDEQGVVHGGLVMSPALLFVDSTLPLYPSNLQNPPIFFLVVLENILLYRPGGEFSLTVMKTGAQFVNKSGSSRSLDRCYSSIYDSNMEACRFANDKAVCTRSVTIEKGEYSELCVGTPLANQRLVTYLPAGTASNRNPFVVRNSQSDTMPVTSNTLACRSSVGDLHNMSGLLVTDITSHENEFIIGQPVNFEYSASRKVLYNFPFAGFSCARGRNVNIDQKDGAGEFSTGVGWGTPWRDVYLWRLIADQHKASRDNLGDFEDWSEQFSIKGVCLDGLCHSIITDAGFDGDNIFLTAASMEQRWNARAGETGDLRENPPISGIVRHDSNVRKSRATRLGIELGSPWWEASSLTVQPSQPLRTRYYYIKRAFGTD</sequence>
<dbReference type="EMBL" id="JARBHB010000010">
    <property type="protein sequence ID" value="KAJ8873404.1"/>
    <property type="molecule type" value="Genomic_DNA"/>
</dbReference>
<proteinExistence type="predicted"/>
<feature type="region of interest" description="Disordered" evidence="1">
    <location>
        <begin position="223"/>
        <end position="249"/>
    </location>
</feature>
<dbReference type="Proteomes" id="UP001159363">
    <property type="component" value="Chromosome 9"/>
</dbReference>